<dbReference type="AlphaFoldDB" id="W8S4R5"/>
<dbReference type="EMBL" id="CP004372">
    <property type="protein sequence ID" value="AHM03811.1"/>
    <property type="molecule type" value="Genomic_DNA"/>
</dbReference>
<evidence type="ECO:0000313" key="3">
    <source>
        <dbReference type="Proteomes" id="UP000019593"/>
    </source>
</evidence>
<keyword evidence="1" id="KW-0472">Membrane</keyword>
<reference evidence="2 3" key="1">
    <citation type="submission" date="2013-03" db="EMBL/GenBank/DDBJ databases">
        <authorList>
            <person name="Fiebig A."/>
            <person name="Goeker M."/>
            <person name="Klenk H.-P.P."/>
        </authorList>
    </citation>
    <scope>NUCLEOTIDE SEQUENCE [LARGE SCALE GENOMIC DNA]</scope>
    <source>
        <strain evidence="3">DSM 19469</strain>
    </source>
</reference>
<keyword evidence="3" id="KW-1185">Reference proteome</keyword>
<dbReference type="RefSeq" id="WP_025311653.1">
    <property type="nucleotide sequence ID" value="NZ_CP004372.1"/>
</dbReference>
<sequence>MTLPAVPADILLVIATIVSGMAFASVLSGWVNRTWPVAALISLGIGIGLFVYVHMALPDGLDFWDIPDAFVLVAARILN</sequence>
<evidence type="ECO:0000313" key="2">
    <source>
        <dbReference type="EMBL" id="AHM03811.1"/>
    </source>
</evidence>
<organism evidence="2 3">
    <name type="scientific">Roseicyclus elongatus DSM 19469</name>
    <dbReference type="NCBI Taxonomy" id="1294273"/>
    <lineage>
        <taxon>Bacteria</taxon>
        <taxon>Pseudomonadati</taxon>
        <taxon>Pseudomonadota</taxon>
        <taxon>Alphaproteobacteria</taxon>
        <taxon>Rhodobacterales</taxon>
        <taxon>Roseobacteraceae</taxon>
        <taxon>Roseicyclus</taxon>
    </lineage>
</organism>
<dbReference type="eggNOG" id="ENOG50315QK">
    <property type="taxonomic scope" value="Bacteria"/>
</dbReference>
<proteinExistence type="predicted"/>
<gene>
    <name evidence="2" type="ORF">roselon_01428</name>
</gene>
<keyword evidence="1" id="KW-0812">Transmembrane</keyword>
<dbReference type="KEGG" id="red:roselon_01428"/>
<feature type="transmembrane region" description="Helical" evidence="1">
    <location>
        <begin position="6"/>
        <end position="30"/>
    </location>
</feature>
<name>W8S4R5_9RHOB</name>
<protein>
    <submittedName>
        <fullName evidence="2">Uncharacterized protein</fullName>
    </submittedName>
</protein>
<feature type="transmembrane region" description="Helical" evidence="1">
    <location>
        <begin position="37"/>
        <end position="57"/>
    </location>
</feature>
<evidence type="ECO:0000256" key="1">
    <source>
        <dbReference type="SAM" id="Phobius"/>
    </source>
</evidence>
<dbReference type="STRING" id="1294273.roselon_01428"/>
<accession>W8S4R5</accession>
<dbReference type="OrthoDB" id="7875801at2"/>
<keyword evidence="1" id="KW-1133">Transmembrane helix</keyword>
<dbReference type="Proteomes" id="UP000019593">
    <property type="component" value="Chromosome"/>
</dbReference>
<dbReference type="HOGENOM" id="CLU_196825_0_0_5"/>